<comment type="function">
    <text evidence="5">Zinc chaperone that directly transfers zinc cofactor to target proteins, thereby activating them. Zinc is transferred from the CXCC motif in the GTPase domain to the zinc binding site in target proteins in a process requiring GTP hydrolysis.</text>
</comment>
<dbReference type="InterPro" id="IPR011629">
    <property type="entry name" value="CobW-like_C"/>
</dbReference>
<proteinExistence type="inferred from homology"/>
<evidence type="ECO:0000256" key="2">
    <source>
        <dbReference type="ARBA" id="ARBA00022801"/>
    </source>
</evidence>
<gene>
    <name evidence="8" type="ORF">D2917_15510</name>
</gene>
<dbReference type="CDD" id="cd03112">
    <property type="entry name" value="CobW-like"/>
    <property type="match status" value="1"/>
</dbReference>
<dbReference type="Proteomes" id="UP000325743">
    <property type="component" value="Chromosome 2"/>
</dbReference>
<evidence type="ECO:0000256" key="1">
    <source>
        <dbReference type="ARBA" id="ARBA00022741"/>
    </source>
</evidence>
<dbReference type="SMART" id="SM00833">
    <property type="entry name" value="CobW_C"/>
    <property type="match status" value="1"/>
</dbReference>
<dbReference type="Gene3D" id="3.40.50.300">
    <property type="entry name" value="P-loop containing nucleotide triphosphate hydrolases"/>
    <property type="match status" value="1"/>
</dbReference>
<reference evidence="8 9" key="1">
    <citation type="submission" date="2018-09" db="EMBL/GenBank/DDBJ databases">
        <title>Complete genome sequence of Cupriavidus oxalaticus T2, a bacterium capable of phenol tolerance and degradation.</title>
        <authorList>
            <person name="Yan J."/>
        </authorList>
    </citation>
    <scope>NUCLEOTIDE SEQUENCE [LARGE SCALE GENOMIC DNA]</scope>
    <source>
        <strain evidence="8 9">T2</strain>
    </source>
</reference>
<protein>
    <submittedName>
        <fullName evidence="8">GTP-binding protein</fullName>
    </submittedName>
</protein>
<dbReference type="GO" id="GO:0016787">
    <property type="term" value="F:hydrolase activity"/>
    <property type="evidence" value="ECO:0007669"/>
    <property type="project" value="UniProtKB-KW"/>
</dbReference>
<dbReference type="OrthoDB" id="9808822at2"/>
<evidence type="ECO:0000256" key="5">
    <source>
        <dbReference type="ARBA" id="ARBA00045658"/>
    </source>
</evidence>
<evidence type="ECO:0000313" key="9">
    <source>
        <dbReference type="Proteomes" id="UP000325743"/>
    </source>
</evidence>
<dbReference type="PANTHER" id="PTHR13748:SF62">
    <property type="entry name" value="COBW DOMAIN-CONTAINING PROTEIN"/>
    <property type="match status" value="1"/>
</dbReference>
<dbReference type="GO" id="GO:0005737">
    <property type="term" value="C:cytoplasm"/>
    <property type="evidence" value="ECO:0007669"/>
    <property type="project" value="TreeGrafter"/>
</dbReference>
<dbReference type="InterPro" id="IPR051316">
    <property type="entry name" value="Zinc-reg_GTPase_activator"/>
</dbReference>
<dbReference type="Pfam" id="PF07683">
    <property type="entry name" value="CobW_C"/>
    <property type="match status" value="1"/>
</dbReference>
<comment type="similarity">
    <text evidence="4">Belongs to the SIMIBI class G3E GTPase family. ZNG1 subfamily.</text>
</comment>
<evidence type="ECO:0000259" key="7">
    <source>
        <dbReference type="SMART" id="SM00833"/>
    </source>
</evidence>
<feature type="domain" description="CobW C-terminal" evidence="7">
    <location>
        <begin position="249"/>
        <end position="334"/>
    </location>
</feature>
<evidence type="ECO:0000256" key="6">
    <source>
        <dbReference type="ARBA" id="ARBA00049117"/>
    </source>
</evidence>
<dbReference type="PANTHER" id="PTHR13748">
    <property type="entry name" value="COBW-RELATED"/>
    <property type="match status" value="1"/>
</dbReference>
<dbReference type="SUPFAM" id="SSF90002">
    <property type="entry name" value="Hypothetical protein YjiA, C-terminal domain"/>
    <property type="match status" value="1"/>
</dbReference>
<comment type="catalytic activity">
    <reaction evidence="6">
        <text>GTP + H2O = GDP + phosphate + H(+)</text>
        <dbReference type="Rhea" id="RHEA:19669"/>
        <dbReference type="ChEBI" id="CHEBI:15377"/>
        <dbReference type="ChEBI" id="CHEBI:15378"/>
        <dbReference type="ChEBI" id="CHEBI:37565"/>
        <dbReference type="ChEBI" id="CHEBI:43474"/>
        <dbReference type="ChEBI" id="CHEBI:58189"/>
    </reaction>
    <physiologicalReaction direction="left-to-right" evidence="6">
        <dbReference type="Rhea" id="RHEA:19670"/>
    </physiologicalReaction>
</comment>
<name>A0A5P3VHL1_9BURK</name>
<keyword evidence="1" id="KW-0547">Nucleotide-binding</keyword>
<dbReference type="SUPFAM" id="SSF52540">
    <property type="entry name" value="P-loop containing nucleoside triphosphate hydrolases"/>
    <property type="match status" value="1"/>
</dbReference>
<dbReference type="Pfam" id="PF02492">
    <property type="entry name" value="cobW"/>
    <property type="match status" value="1"/>
</dbReference>
<dbReference type="Gene3D" id="3.30.1220.10">
    <property type="entry name" value="CobW-like, C-terminal domain"/>
    <property type="match status" value="1"/>
</dbReference>
<organism evidence="8 9">
    <name type="scientific">Cupriavidus oxalaticus</name>
    <dbReference type="NCBI Taxonomy" id="96344"/>
    <lineage>
        <taxon>Bacteria</taxon>
        <taxon>Pseudomonadati</taxon>
        <taxon>Pseudomonadota</taxon>
        <taxon>Betaproteobacteria</taxon>
        <taxon>Burkholderiales</taxon>
        <taxon>Burkholderiaceae</taxon>
        <taxon>Cupriavidus</taxon>
    </lineage>
</organism>
<accession>A0A5P3VHL1</accession>
<dbReference type="InterPro" id="IPR027417">
    <property type="entry name" value="P-loop_NTPase"/>
</dbReference>
<dbReference type="EMBL" id="CP032519">
    <property type="protein sequence ID" value="QEZ45730.1"/>
    <property type="molecule type" value="Genomic_DNA"/>
</dbReference>
<keyword evidence="2" id="KW-0378">Hydrolase</keyword>
<evidence type="ECO:0000313" key="8">
    <source>
        <dbReference type="EMBL" id="QEZ45730.1"/>
    </source>
</evidence>
<dbReference type="AlphaFoldDB" id="A0A5P3VHL1"/>
<dbReference type="InterPro" id="IPR036627">
    <property type="entry name" value="CobW-likC_sf"/>
</dbReference>
<evidence type="ECO:0000256" key="3">
    <source>
        <dbReference type="ARBA" id="ARBA00023186"/>
    </source>
</evidence>
<dbReference type="InterPro" id="IPR003495">
    <property type="entry name" value="CobW/HypB/UreG_nucleotide-bd"/>
</dbReference>
<dbReference type="GO" id="GO:0000166">
    <property type="term" value="F:nucleotide binding"/>
    <property type="evidence" value="ECO:0007669"/>
    <property type="project" value="UniProtKB-KW"/>
</dbReference>
<keyword evidence="3" id="KW-0143">Chaperone</keyword>
<evidence type="ECO:0000256" key="4">
    <source>
        <dbReference type="ARBA" id="ARBA00034320"/>
    </source>
</evidence>
<sequence>MGHGAGRQSVRRTRKRMMRRPDIPLTVLGGFLGAGKTSLLNHLLRTQQGERVLVMVNDFGAINIDAELIAKAAPGMPEGIVSLTNGCVCCSVGGDLMQAFLTVLKLPEPPGRIVVEASGVGDPARIAQLGRAGGGFRSEGVVTVADAEAVRRLAGDRYVGDTVRAQLRAADLVLLNKADLVGAGELDALRGWLGTQVPDARVIACQHGQVDARLILGPAPGAIEAAARAGAGREGGHGVAMDTDHAAAFSGSSFASSIRFRRAALEGALNALPPQVLRGKGMVFLEGEDSPRLLQICGKRWTLERPGPPEAAARSRIVFIAAKQAEGATFDPWRHFSPALAG</sequence>